<evidence type="ECO:0000256" key="12">
    <source>
        <dbReference type="PIRSR" id="PIRSR001359-1"/>
    </source>
</evidence>
<dbReference type="FunFam" id="3.20.20.70:FF:000111">
    <property type="entry name" value="Fructose-1,6-bisphosphate aldolase"/>
    <property type="match status" value="1"/>
</dbReference>
<dbReference type="PANTHER" id="PTHR30304:SF0">
    <property type="entry name" value="D-TAGATOSE-1,6-BISPHOSPHATE ALDOLASE SUBUNIT GATY-RELATED"/>
    <property type="match status" value="1"/>
</dbReference>
<keyword evidence="16" id="KW-1185">Reference proteome</keyword>
<evidence type="ECO:0000256" key="3">
    <source>
        <dbReference type="ARBA" id="ARBA00004714"/>
    </source>
</evidence>
<feature type="binding site" evidence="14">
    <location>
        <position position="104"/>
    </location>
    <ligand>
        <name>Zn(2+)</name>
        <dbReference type="ChEBI" id="CHEBI:29105"/>
        <label>2</label>
    </ligand>
</feature>
<evidence type="ECO:0000256" key="8">
    <source>
        <dbReference type="ARBA" id="ARBA00022833"/>
    </source>
</evidence>
<evidence type="ECO:0000256" key="7">
    <source>
        <dbReference type="ARBA" id="ARBA00022723"/>
    </source>
</evidence>
<evidence type="ECO:0000313" key="16">
    <source>
        <dbReference type="Proteomes" id="UP001321786"/>
    </source>
</evidence>
<keyword evidence="8 14" id="KW-0862">Zinc</keyword>
<feature type="binding site" evidence="13">
    <location>
        <begin position="254"/>
        <end position="257"/>
    </location>
    <ligand>
        <name>dihydroxyacetone phosphate</name>
        <dbReference type="ChEBI" id="CHEBI:57642"/>
    </ligand>
</feature>
<gene>
    <name evidence="15" type="primary">fba</name>
    <name evidence="15" type="ORF">HLPR_21650</name>
</gene>
<feature type="binding site" evidence="14">
    <location>
        <position position="134"/>
    </location>
    <ligand>
        <name>Zn(2+)</name>
        <dbReference type="ChEBI" id="CHEBI:29105"/>
        <label>2</label>
    </ligand>
</feature>
<dbReference type="GO" id="GO:0030388">
    <property type="term" value="P:fructose 1,6-bisphosphate metabolic process"/>
    <property type="evidence" value="ECO:0007669"/>
    <property type="project" value="InterPro"/>
</dbReference>
<accession>A0AAU9ENX8</accession>
<dbReference type="GO" id="GO:0008270">
    <property type="term" value="F:zinc ion binding"/>
    <property type="evidence" value="ECO:0007669"/>
    <property type="project" value="InterPro"/>
</dbReference>
<dbReference type="Proteomes" id="UP001321786">
    <property type="component" value="Chromosome"/>
</dbReference>
<dbReference type="Gene3D" id="3.20.20.70">
    <property type="entry name" value="Aldolase class I"/>
    <property type="match status" value="1"/>
</dbReference>
<evidence type="ECO:0000256" key="2">
    <source>
        <dbReference type="ARBA" id="ARBA00002181"/>
    </source>
</evidence>
<dbReference type="PIRSF" id="PIRSF001359">
    <property type="entry name" value="F_bP_aldolase_II"/>
    <property type="match status" value="1"/>
</dbReference>
<comment type="function">
    <text evidence="2">Catalyzes the aldol condensation of dihydroxyacetone phosphate (DHAP or glycerone-phosphate) with glyceraldehyde 3-phosphate (G3P) to form fructose 1,6-bisphosphate (FBP) in gluconeogenesis and the reverse reaction in glycolysis.</text>
</comment>
<name>A0AAU9ENX8_9FIRM</name>
<keyword evidence="10" id="KW-0456">Lyase</keyword>
<dbReference type="NCBIfam" id="TIGR00167">
    <property type="entry name" value="cbbA"/>
    <property type="match status" value="1"/>
</dbReference>
<dbReference type="GO" id="GO:0006096">
    <property type="term" value="P:glycolytic process"/>
    <property type="evidence" value="ECO:0007669"/>
    <property type="project" value="UniProtKB-KW"/>
</dbReference>
<feature type="binding site" evidence="14">
    <location>
        <position position="83"/>
    </location>
    <ligand>
        <name>Zn(2+)</name>
        <dbReference type="ChEBI" id="CHEBI:29105"/>
        <label>1</label>
        <note>catalytic</note>
    </ligand>
</feature>
<proteinExistence type="inferred from homology"/>
<protein>
    <recommendedName>
        <fullName evidence="6">Fructose-bisphosphate aldolase</fullName>
        <ecNumber evidence="5">4.1.2.13</ecNumber>
    </recommendedName>
    <alternativeName>
        <fullName evidence="11">Fructose-1,6-bisphosphate aldolase</fullName>
    </alternativeName>
</protein>
<evidence type="ECO:0000256" key="9">
    <source>
        <dbReference type="ARBA" id="ARBA00023152"/>
    </source>
</evidence>
<feature type="binding site" evidence="13">
    <location>
        <position position="181"/>
    </location>
    <ligand>
        <name>dihydroxyacetone phosphate</name>
        <dbReference type="ChEBI" id="CHEBI:57642"/>
    </ligand>
</feature>
<organism evidence="15 16">
    <name type="scientific">Helicovermis profundi</name>
    <dbReference type="NCBI Taxonomy" id="3065157"/>
    <lineage>
        <taxon>Bacteria</taxon>
        <taxon>Bacillati</taxon>
        <taxon>Bacillota</taxon>
        <taxon>Clostridia</taxon>
        <taxon>Helicovermis</taxon>
    </lineage>
</organism>
<dbReference type="PANTHER" id="PTHR30304">
    <property type="entry name" value="D-TAGATOSE-1,6-BISPHOSPHATE ALDOLASE"/>
    <property type="match status" value="1"/>
</dbReference>
<evidence type="ECO:0000256" key="1">
    <source>
        <dbReference type="ARBA" id="ARBA00000441"/>
    </source>
</evidence>
<evidence type="ECO:0000256" key="13">
    <source>
        <dbReference type="PIRSR" id="PIRSR001359-2"/>
    </source>
</evidence>
<evidence type="ECO:0000256" key="5">
    <source>
        <dbReference type="ARBA" id="ARBA00013068"/>
    </source>
</evidence>
<dbReference type="EC" id="4.1.2.13" evidence="5"/>
<dbReference type="NCBIfam" id="TIGR01859">
    <property type="entry name" value="fruc_bis_ald"/>
    <property type="match status" value="1"/>
</dbReference>
<evidence type="ECO:0000313" key="15">
    <source>
        <dbReference type="EMBL" id="BEP29834.1"/>
    </source>
</evidence>
<feature type="active site" description="Proton donor" evidence="12">
    <location>
        <position position="82"/>
    </location>
</feature>
<evidence type="ECO:0000256" key="11">
    <source>
        <dbReference type="ARBA" id="ARBA00031804"/>
    </source>
</evidence>
<dbReference type="KEGG" id="hprf:HLPR_21650"/>
<dbReference type="InterPro" id="IPR050246">
    <property type="entry name" value="Class_II_FBP_aldolase"/>
</dbReference>
<comment type="pathway">
    <text evidence="3">Carbohydrate degradation; glycolysis; D-glyceraldehyde 3-phosphate and glycerone phosphate from D-glucose: step 4/4.</text>
</comment>
<comment type="similarity">
    <text evidence="4">Belongs to the class II fructose-bisphosphate aldolase family.</text>
</comment>
<dbReference type="GO" id="GO:0004332">
    <property type="term" value="F:fructose-bisphosphate aldolase activity"/>
    <property type="evidence" value="ECO:0007669"/>
    <property type="project" value="UniProtKB-EC"/>
</dbReference>
<evidence type="ECO:0000256" key="4">
    <source>
        <dbReference type="ARBA" id="ARBA00005812"/>
    </source>
</evidence>
<dbReference type="AlphaFoldDB" id="A0AAU9ENX8"/>
<dbReference type="Pfam" id="PF01116">
    <property type="entry name" value="F_bP_aldolase"/>
    <property type="match status" value="2"/>
</dbReference>
<dbReference type="CDD" id="cd00947">
    <property type="entry name" value="TBP_aldolase_IIB"/>
    <property type="match status" value="1"/>
</dbReference>
<dbReference type="EMBL" id="AP028654">
    <property type="protein sequence ID" value="BEP29834.1"/>
    <property type="molecule type" value="Genomic_DNA"/>
</dbReference>
<dbReference type="InterPro" id="IPR011289">
    <property type="entry name" value="Fruc_bis_ald_class-2"/>
</dbReference>
<dbReference type="InterPro" id="IPR013785">
    <property type="entry name" value="Aldolase_TIM"/>
</dbReference>
<feature type="binding site" evidence="14">
    <location>
        <position position="180"/>
    </location>
    <ligand>
        <name>Zn(2+)</name>
        <dbReference type="ChEBI" id="CHEBI:29105"/>
        <label>1</label>
        <note>catalytic</note>
    </ligand>
</feature>
<reference evidence="15 16" key="1">
    <citation type="submission" date="2023-08" db="EMBL/GenBank/DDBJ databases">
        <title>Helicovermis profunda gen. nov., sp. nov., a novel mesophilic, fermentative bacterium within the Bacillota from a deep-sea hydrothermal vent chimney.</title>
        <authorList>
            <person name="Miyazaki U."/>
            <person name="Mizutani D."/>
            <person name="Hashimoto Y."/>
            <person name="Tame A."/>
            <person name="Sawayama S."/>
            <person name="Miyazaki J."/>
            <person name="Takai K."/>
            <person name="Nakagawa S."/>
        </authorList>
    </citation>
    <scope>NUCLEOTIDE SEQUENCE [LARGE SCALE GENOMIC DNA]</scope>
    <source>
        <strain evidence="15 16">S502</strain>
    </source>
</reference>
<dbReference type="InterPro" id="IPR000771">
    <property type="entry name" value="FBA_II"/>
</dbReference>
<evidence type="ECO:0000256" key="10">
    <source>
        <dbReference type="ARBA" id="ARBA00023239"/>
    </source>
</evidence>
<dbReference type="SUPFAM" id="SSF51569">
    <property type="entry name" value="Aldolase"/>
    <property type="match status" value="1"/>
</dbReference>
<feature type="binding site" evidence="13">
    <location>
        <begin position="212"/>
        <end position="214"/>
    </location>
    <ligand>
        <name>dihydroxyacetone phosphate</name>
        <dbReference type="ChEBI" id="CHEBI:57642"/>
    </ligand>
</feature>
<sequence length="309" mass="33778">MALVTTTEMFKKAYEGGYAIGAFNVNNMEIIQGIVDAAREVNSPLILQVSAGARKYAKPAYLKKLVEAAIIDSDVDIALHLDHGDSFELCKQCIDDGFTSVMFDGSALDYEENIKVTKQVVEYAHAHGVVVEAELGKLAGVEDEVNVSAEDATYTDPDQAVDFVKRTGVDSLAIAIGTSHGAYKFQGEPKLDYERLEKITNLLPNFPIVLHGASTVIPEFVEMCNKYGGDIPGAQGVPEDMLRRAAKFGVCKINIDTDLRLALTGAIRKYLVENPSQFDPRKYLGEGRTAIREMVKHKIVDVLGCDNTL</sequence>
<dbReference type="RefSeq" id="WP_338535445.1">
    <property type="nucleotide sequence ID" value="NZ_AP028654.1"/>
</dbReference>
<evidence type="ECO:0000256" key="6">
    <source>
        <dbReference type="ARBA" id="ARBA00013779"/>
    </source>
</evidence>
<evidence type="ECO:0000256" key="14">
    <source>
        <dbReference type="PIRSR" id="PIRSR001359-3"/>
    </source>
</evidence>
<keyword evidence="9" id="KW-0324">Glycolysis</keyword>
<comment type="cofactor">
    <cofactor evidence="14">
        <name>Zn(2+)</name>
        <dbReference type="ChEBI" id="CHEBI:29105"/>
    </cofactor>
    <text evidence="14">Binds 2 Zn(2+) ions per subunit. One is catalytic and the other provides a structural contribution.</text>
</comment>
<comment type="catalytic activity">
    <reaction evidence="1">
        <text>beta-D-fructose 1,6-bisphosphate = D-glyceraldehyde 3-phosphate + dihydroxyacetone phosphate</text>
        <dbReference type="Rhea" id="RHEA:14729"/>
        <dbReference type="ChEBI" id="CHEBI:32966"/>
        <dbReference type="ChEBI" id="CHEBI:57642"/>
        <dbReference type="ChEBI" id="CHEBI:59776"/>
        <dbReference type="EC" id="4.1.2.13"/>
    </reaction>
</comment>
<feature type="binding site" evidence="14">
    <location>
        <position position="211"/>
    </location>
    <ligand>
        <name>Zn(2+)</name>
        <dbReference type="ChEBI" id="CHEBI:29105"/>
        <label>1</label>
        <note>catalytic</note>
    </ligand>
</feature>
<keyword evidence="7 14" id="KW-0479">Metal-binding</keyword>